<dbReference type="GO" id="GO:0016020">
    <property type="term" value="C:membrane"/>
    <property type="evidence" value="ECO:0007669"/>
    <property type="project" value="InterPro"/>
</dbReference>
<sequence length="617" mass="66283">MVAYSVALGGRVGSWAVVAGVLIGLCAPLARATTCREGPTASPDTCSLPVGLGNFQGYYQCNSAVEIARPGTKAELADIVQQYSLVKGVGVGHSWWQEQFCAGENSSAVGIVLTELSNTRALIESPTYPVNVAPDFPIQVHEENDTVTVQAGVTQRILVDYLAAHTTAKAPQGYTLPAFAWYVDQTVGGAVATGTHGSTMHYGSLSSQAIRIQMVLANGTAQDFTPQSAPHLWRAAQISVGRLGVITELDFEIIPQQLLTRTLDNLTFSEYQSWLTSIQNTYKAALQSGDPSQISAALKPLDRTQLFWYPPLDEVWRFDYNSTDMPEEYVPEIILAAAQEPTVPAAGPSPPAGPVVSAQAVGGRRHLMQASAPVLAPGVFAQAPTPELGPRPLYIAAPAQSLEMLYSAFIKGYFYNGTFPERQAILSENEFMNTYTSNNDPYDQYEVSVPIEIVGDCMAKVGRAVAAENLGDGFLVPPLIRFVNGEGAYLSMSNGGPRAYFNIEDHISKSSGVENTKFQRVMSILVSECSGRLHWGKAGWPRYNGCFDGAKAYPDTWCHFGCAVQELDPGGKFRSLSDVWSWSARNSAGDSVPLSSCCGPNGFSTHCSCAPRVGCSA</sequence>
<dbReference type="Pfam" id="PF04030">
    <property type="entry name" value="ALO"/>
    <property type="match status" value="1"/>
</dbReference>
<dbReference type="SUPFAM" id="SSF56176">
    <property type="entry name" value="FAD-binding/transporter-associated domain-like"/>
    <property type="match status" value="1"/>
</dbReference>
<protein>
    <recommendedName>
        <fullName evidence="3">FAD-binding PCMH-type domain-containing protein</fullName>
    </recommendedName>
</protein>
<dbReference type="GO" id="GO:0071949">
    <property type="term" value="F:FAD binding"/>
    <property type="evidence" value="ECO:0007669"/>
    <property type="project" value="InterPro"/>
</dbReference>
<feature type="domain" description="FAD-binding PCMH-type" evidence="3">
    <location>
        <begin position="59"/>
        <end position="256"/>
    </location>
</feature>
<dbReference type="Pfam" id="PF01565">
    <property type="entry name" value="FAD_binding_4"/>
    <property type="match status" value="1"/>
</dbReference>
<dbReference type="InterPro" id="IPR036318">
    <property type="entry name" value="FAD-bd_PCMH-like_sf"/>
</dbReference>
<dbReference type="InterPro" id="IPR016166">
    <property type="entry name" value="FAD-bd_PCMH"/>
</dbReference>
<evidence type="ECO:0000259" key="3">
    <source>
        <dbReference type="PROSITE" id="PS51387"/>
    </source>
</evidence>
<dbReference type="Proteomes" id="UP001314263">
    <property type="component" value="Unassembled WGS sequence"/>
</dbReference>
<evidence type="ECO:0000256" key="2">
    <source>
        <dbReference type="ARBA" id="ARBA00023002"/>
    </source>
</evidence>
<dbReference type="PANTHER" id="PTHR43762:SF5">
    <property type="entry name" value="FAD-BINDING PCMH-TYPE DOMAIN-CONTAINING PROTEIN"/>
    <property type="match status" value="1"/>
</dbReference>
<organism evidence="4 5">
    <name type="scientific">Coccomyxa viridis</name>
    <dbReference type="NCBI Taxonomy" id="1274662"/>
    <lineage>
        <taxon>Eukaryota</taxon>
        <taxon>Viridiplantae</taxon>
        <taxon>Chlorophyta</taxon>
        <taxon>core chlorophytes</taxon>
        <taxon>Trebouxiophyceae</taxon>
        <taxon>Trebouxiophyceae incertae sedis</taxon>
        <taxon>Coccomyxaceae</taxon>
        <taxon>Coccomyxa</taxon>
    </lineage>
</organism>
<dbReference type="InterPro" id="IPR016169">
    <property type="entry name" value="FAD-bd_PCMH_sub2"/>
</dbReference>
<dbReference type="InterPro" id="IPR007173">
    <property type="entry name" value="ALO_C"/>
</dbReference>
<dbReference type="GO" id="GO:0003885">
    <property type="term" value="F:D-arabinono-1,4-lactone oxidase activity"/>
    <property type="evidence" value="ECO:0007669"/>
    <property type="project" value="InterPro"/>
</dbReference>
<dbReference type="Gene3D" id="3.30.465.10">
    <property type="match status" value="1"/>
</dbReference>
<reference evidence="4 5" key="1">
    <citation type="submission" date="2023-10" db="EMBL/GenBank/DDBJ databases">
        <authorList>
            <person name="Maclean D."/>
            <person name="Macfadyen A."/>
        </authorList>
    </citation>
    <scope>NUCLEOTIDE SEQUENCE [LARGE SCALE GENOMIC DNA]</scope>
</reference>
<keyword evidence="2" id="KW-0560">Oxidoreductase</keyword>
<gene>
    <name evidence="4" type="ORF">CVIRNUC_006837</name>
</gene>
<evidence type="ECO:0000256" key="1">
    <source>
        <dbReference type="ARBA" id="ARBA00005147"/>
    </source>
</evidence>
<dbReference type="Gene3D" id="3.30.70.2520">
    <property type="match status" value="1"/>
</dbReference>
<accession>A0AAV1I8V0</accession>
<dbReference type="PROSITE" id="PS51387">
    <property type="entry name" value="FAD_PCMH"/>
    <property type="match status" value="1"/>
</dbReference>
<dbReference type="EMBL" id="CAUYUE010000009">
    <property type="protein sequence ID" value="CAK0783638.1"/>
    <property type="molecule type" value="Genomic_DNA"/>
</dbReference>
<dbReference type="AlphaFoldDB" id="A0AAV1I8V0"/>
<comment type="caution">
    <text evidence="4">The sequence shown here is derived from an EMBL/GenBank/DDBJ whole genome shotgun (WGS) entry which is preliminary data.</text>
</comment>
<name>A0AAV1I8V0_9CHLO</name>
<dbReference type="PANTHER" id="PTHR43762">
    <property type="entry name" value="L-GULONOLACTONE OXIDASE"/>
    <property type="match status" value="1"/>
</dbReference>
<evidence type="ECO:0000313" key="5">
    <source>
        <dbReference type="Proteomes" id="UP001314263"/>
    </source>
</evidence>
<proteinExistence type="predicted"/>
<evidence type="ECO:0000313" key="4">
    <source>
        <dbReference type="EMBL" id="CAK0783638.1"/>
    </source>
</evidence>
<comment type="pathway">
    <text evidence="1">Cofactor biosynthesis; L-ascorbate biosynthesis.</text>
</comment>
<dbReference type="InterPro" id="IPR010031">
    <property type="entry name" value="FAD_lactone_oxidase-like"/>
</dbReference>
<keyword evidence="5" id="KW-1185">Reference proteome</keyword>
<dbReference type="InterPro" id="IPR006094">
    <property type="entry name" value="Oxid_FAD_bind_N"/>
</dbReference>